<dbReference type="EMBL" id="KV418556">
    <property type="protein sequence ID" value="KZP02459.1"/>
    <property type="molecule type" value="Genomic_DNA"/>
</dbReference>
<feature type="region of interest" description="Disordered" evidence="1">
    <location>
        <begin position="232"/>
        <end position="271"/>
    </location>
</feature>
<feature type="non-terminal residue" evidence="2">
    <location>
        <position position="1"/>
    </location>
</feature>
<name>A0A167T195_9AGAM</name>
<evidence type="ECO:0000313" key="2">
    <source>
        <dbReference type="EMBL" id="KZP02459.1"/>
    </source>
</evidence>
<gene>
    <name evidence="2" type="ORF">FIBSPDRAFT_905831</name>
</gene>
<evidence type="ECO:0000313" key="3">
    <source>
        <dbReference type="Proteomes" id="UP000076532"/>
    </source>
</evidence>
<feature type="region of interest" description="Disordered" evidence="1">
    <location>
        <begin position="1"/>
        <end position="67"/>
    </location>
</feature>
<organism evidence="2 3">
    <name type="scientific">Athelia psychrophila</name>
    <dbReference type="NCBI Taxonomy" id="1759441"/>
    <lineage>
        <taxon>Eukaryota</taxon>
        <taxon>Fungi</taxon>
        <taxon>Dikarya</taxon>
        <taxon>Basidiomycota</taxon>
        <taxon>Agaricomycotina</taxon>
        <taxon>Agaricomycetes</taxon>
        <taxon>Agaricomycetidae</taxon>
        <taxon>Atheliales</taxon>
        <taxon>Atheliaceae</taxon>
        <taxon>Athelia</taxon>
    </lineage>
</organism>
<sequence>EETGLVDEKTTEGKGNEYVSGDLEPLVVQEKETAGNAKGLDEEQKKDQIQGGRESSTGDQPVGTGKAIDANLGADDLVLGTVIAQIDHLPQDGDATMLGYKEALQEITKELSNDDVQPSCEEIADLRNHQSQVASAQETRARILRAIQNLQADETSPEDKDSLRRQANQWHEVTCNLRNTVEVVARVLTLLMSEGESAHHVTPAFPNQALPKTAQSAAQTCFLLMRSTQARGRSKYPHSIGDRSSQAEDSMGGQPATPERPSPVPSEEIDMSKKAQPTIKGKAEHILVQYSQQDQNDDDDPGTLPFIRFSANPPEAEKSLRDSILKVRLTNFPRRRLGGDHGIEYGYLSLPAFLLLVTCANPEMLGTEKCIPHINFTQGDPSSPPSDAPIWHEEATEYINDVDPYDTLGGMNSWGHETLCNDPSQATYPPKHSHLGSEDYEKMDKPITVPPNATLWQPGVTPGNCFILKFRSINEIWNQAI</sequence>
<protein>
    <submittedName>
        <fullName evidence="2">Uncharacterized protein</fullName>
    </submittedName>
</protein>
<proteinExistence type="predicted"/>
<reference evidence="2 3" key="1">
    <citation type="journal article" date="2016" name="Mol. Biol. Evol.">
        <title>Comparative Genomics of Early-Diverging Mushroom-Forming Fungi Provides Insights into the Origins of Lignocellulose Decay Capabilities.</title>
        <authorList>
            <person name="Nagy L.G."/>
            <person name="Riley R."/>
            <person name="Tritt A."/>
            <person name="Adam C."/>
            <person name="Daum C."/>
            <person name="Floudas D."/>
            <person name="Sun H."/>
            <person name="Yadav J.S."/>
            <person name="Pangilinan J."/>
            <person name="Larsson K.H."/>
            <person name="Matsuura K."/>
            <person name="Barry K."/>
            <person name="Labutti K."/>
            <person name="Kuo R."/>
            <person name="Ohm R.A."/>
            <person name="Bhattacharya S.S."/>
            <person name="Shirouzu T."/>
            <person name="Yoshinaga Y."/>
            <person name="Martin F.M."/>
            <person name="Grigoriev I.V."/>
            <person name="Hibbett D.S."/>
        </authorList>
    </citation>
    <scope>NUCLEOTIDE SEQUENCE [LARGE SCALE GENOMIC DNA]</scope>
    <source>
        <strain evidence="2 3">CBS 109695</strain>
    </source>
</reference>
<feature type="compositionally biased region" description="Basic and acidic residues" evidence="1">
    <location>
        <begin position="29"/>
        <end position="48"/>
    </location>
</feature>
<keyword evidence="3" id="KW-1185">Reference proteome</keyword>
<accession>A0A167T195</accession>
<dbReference type="AlphaFoldDB" id="A0A167T195"/>
<evidence type="ECO:0000256" key="1">
    <source>
        <dbReference type="SAM" id="MobiDB-lite"/>
    </source>
</evidence>
<dbReference type="Proteomes" id="UP000076532">
    <property type="component" value="Unassembled WGS sequence"/>
</dbReference>
<feature type="compositionally biased region" description="Basic and acidic residues" evidence="1">
    <location>
        <begin position="1"/>
        <end position="15"/>
    </location>
</feature>